<evidence type="ECO:0000256" key="1">
    <source>
        <dbReference type="SAM" id="Phobius"/>
    </source>
</evidence>
<organism evidence="2 3">
    <name type="scientific">Blastococcus jejuensis</name>
    <dbReference type="NCBI Taxonomy" id="351224"/>
    <lineage>
        <taxon>Bacteria</taxon>
        <taxon>Bacillati</taxon>
        <taxon>Actinomycetota</taxon>
        <taxon>Actinomycetes</taxon>
        <taxon>Geodermatophilales</taxon>
        <taxon>Geodermatophilaceae</taxon>
        <taxon>Blastococcus</taxon>
    </lineage>
</organism>
<dbReference type="Proteomes" id="UP001499924">
    <property type="component" value="Unassembled WGS sequence"/>
</dbReference>
<evidence type="ECO:0000313" key="3">
    <source>
        <dbReference type="Proteomes" id="UP001499924"/>
    </source>
</evidence>
<keyword evidence="1" id="KW-1133">Transmembrane helix</keyword>
<name>A0ABP6P887_9ACTN</name>
<evidence type="ECO:0008006" key="4">
    <source>
        <dbReference type="Google" id="ProtNLM"/>
    </source>
</evidence>
<evidence type="ECO:0000313" key="2">
    <source>
        <dbReference type="EMBL" id="GAA3168764.1"/>
    </source>
</evidence>
<keyword evidence="3" id="KW-1185">Reference proteome</keyword>
<proteinExistence type="predicted"/>
<sequence>MAGVLWFLLSVLGFVVLTAGVIAMARSDTARWERETTVRAHGPAHRHPAGVVLPHARRRRVERIAAGRPVLVSTSPASPDQREVP</sequence>
<protein>
    <recommendedName>
        <fullName evidence="4">Secreted protein</fullName>
    </recommendedName>
</protein>
<reference evidence="3" key="1">
    <citation type="journal article" date="2019" name="Int. J. Syst. Evol. Microbiol.">
        <title>The Global Catalogue of Microorganisms (GCM) 10K type strain sequencing project: providing services to taxonomists for standard genome sequencing and annotation.</title>
        <authorList>
            <consortium name="The Broad Institute Genomics Platform"/>
            <consortium name="The Broad Institute Genome Sequencing Center for Infectious Disease"/>
            <person name="Wu L."/>
            <person name="Ma J."/>
        </authorList>
    </citation>
    <scope>NUCLEOTIDE SEQUENCE [LARGE SCALE GENOMIC DNA]</scope>
    <source>
        <strain evidence="3">JCM 15614</strain>
    </source>
</reference>
<dbReference type="EMBL" id="BAAAVV010000004">
    <property type="protein sequence ID" value="GAA3168764.1"/>
    <property type="molecule type" value="Genomic_DNA"/>
</dbReference>
<keyword evidence="1" id="KW-0472">Membrane</keyword>
<accession>A0ABP6P887</accession>
<gene>
    <name evidence="2" type="ORF">GCM10010531_22170</name>
</gene>
<keyword evidence="1" id="KW-0812">Transmembrane</keyword>
<feature type="transmembrane region" description="Helical" evidence="1">
    <location>
        <begin position="6"/>
        <end position="25"/>
    </location>
</feature>
<comment type="caution">
    <text evidence="2">The sequence shown here is derived from an EMBL/GenBank/DDBJ whole genome shotgun (WGS) entry which is preliminary data.</text>
</comment>